<dbReference type="EMBL" id="CP154795">
    <property type="protein sequence ID" value="XAN06778.1"/>
    <property type="molecule type" value="Genomic_DNA"/>
</dbReference>
<keyword evidence="1" id="KW-0812">Transmembrane</keyword>
<proteinExistence type="predicted"/>
<sequence>MASRYLLRWLGNFCNLSTPAGLLVARAGGCRLRIGPRGLLIAEGYRPRFPFAYAFTLGNVILIRGRASTTTTDLFEHEDAHAWQYLAFGPFFLPAYALATAWSWLRSGDRAAYNIFERRAGLARGGYRTGVPLRRIWSPR</sequence>
<dbReference type="RefSeq" id="WP_425308208.1">
    <property type="nucleotide sequence ID" value="NZ_CP154795.1"/>
</dbReference>
<accession>A0ABZ3FL50</accession>
<evidence type="ECO:0000256" key="1">
    <source>
        <dbReference type="SAM" id="Phobius"/>
    </source>
</evidence>
<keyword evidence="1" id="KW-0472">Membrane</keyword>
<dbReference type="Proteomes" id="UP001442841">
    <property type="component" value="Chromosome"/>
</dbReference>
<evidence type="ECO:0000313" key="2">
    <source>
        <dbReference type="EMBL" id="XAN06778.1"/>
    </source>
</evidence>
<name>A0ABZ3FL50_9ACTN</name>
<protein>
    <recommendedName>
        <fullName evidence="4">DUF4157 domain-containing protein</fullName>
    </recommendedName>
</protein>
<reference evidence="2 3" key="1">
    <citation type="submission" date="2024-04" db="EMBL/GenBank/DDBJ databases">
        <title>Isolation of an actinomycete strain from pig manure.</title>
        <authorList>
            <person name="Gong T."/>
            <person name="Yu Z."/>
            <person name="An M."/>
            <person name="Wei C."/>
            <person name="Yang W."/>
            <person name="Liu L."/>
        </authorList>
    </citation>
    <scope>NUCLEOTIDE SEQUENCE [LARGE SCALE GENOMIC DNA]</scope>
    <source>
        <strain evidence="2 3">ZF39</strain>
    </source>
</reference>
<feature type="transmembrane region" description="Helical" evidence="1">
    <location>
        <begin position="85"/>
        <end position="105"/>
    </location>
</feature>
<gene>
    <name evidence="2" type="ORF">AADG42_05460</name>
</gene>
<feature type="transmembrane region" description="Helical" evidence="1">
    <location>
        <begin position="49"/>
        <end position="65"/>
    </location>
</feature>
<keyword evidence="1" id="KW-1133">Transmembrane helix</keyword>
<evidence type="ECO:0008006" key="4">
    <source>
        <dbReference type="Google" id="ProtNLM"/>
    </source>
</evidence>
<keyword evidence="3" id="KW-1185">Reference proteome</keyword>
<organism evidence="2 3">
    <name type="scientific">Ammonicoccus fulvus</name>
    <dbReference type="NCBI Taxonomy" id="3138240"/>
    <lineage>
        <taxon>Bacteria</taxon>
        <taxon>Bacillati</taxon>
        <taxon>Actinomycetota</taxon>
        <taxon>Actinomycetes</taxon>
        <taxon>Propionibacteriales</taxon>
        <taxon>Propionibacteriaceae</taxon>
        <taxon>Ammonicoccus</taxon>
    </lineage>
</organism>
<evidence type="ECO:0000313" key="3">
    <source>
        <dbReference type="Proteomes" id="UP001442841"/>
    </source>
</evidence>